<dbReference type="AlphaFoldDB" id="A0A532V489"/>
<accession>A0A532V489</accession>
<comment type="caution">
    <text evidence="1">The sequence shown here is derived from an EMBL/GenBank/DDBJ whole genome shotgun (WGS) entry which is preliminary data.</text>
</comment>
<proteinExistence type="predicted"/>
<sequence>MKRCILLIALLGTCVGALEITALGGGNYQAMNPEYYHEGAWGWHGGLLTELSIVPSLLGINIGLESGILFQQANYFIIPAIPEYPPMVTHQSNLIIPLLLKLRLATVKAFHFQWGVGPSLIRNVYGWWEDAEGGEGVVDKQYYETDLGLHLKGEINIRLSPKLWLNPAITRQFNLTAKDTWLDKGQNWFFSLGLALKI</sequence>
<evidence type="ECO:0000313" key="2">
    <source>
        <dbReference type="Proteomes" id="UP000317778"/>
    </source>
</evidence>
<protein>
    <recommendedName>
        <fullName evidence="3">Outer membrane protein beta-barrel domain-containing protein</fullName>
    </recommendedName>
</protein>
<dbReference type="EMBL" id="NJBO01000011">
    <property type="protein sequence ID" value="TKJ42024.1"/>
    <property type="molecule type" value="Genomic_DNA"/>
</dbReference>
<evidence type="ECO:0008006" key="3">
    <source>
        <dbReference type="Google" id="ProtNLM"/>
    </source>
</evidence>
<reference evidence="1 2" key="1">
    <citation type="submission" date="2017-06" db="EMBL/GenBank/DDBJ databases">
        <title>Novel microbial phyla capable of carbon fixation and sulfur reduction in deep-sea sediments.</title>
        <authorList>
            <person name="Huang J."/>
            <person name="Baker B."/>
            <person name="Wang Y."/>
        </authorList>
    </citation>
    <scope>NUCLEOTIDE SEQUENCE [LARGE SCALE GENOMIC DNA]</scope>
    <source>
        <strain evidence="1">B3_TA06</strain>
    </source>
</reference>
<gene>
    <name evidence="1" type="ORF">CEE36_07305</name>
</gene>
<organism evidence="1 2">
    <name type="scientific">candidate division TA06 bacterium B3_TA06</name>
    <dbReference type="NCBI Taxonomy" id="2012487"/>
    <lineage>
        <taxon>Bacteria</taxon>
        <taxon>Bacteria division TA06</taxon>
    </lineage>
</organism>
<dbReference type="Proteomes" id="UP000317778">
    <property type="component" value="Unassembled WGS sequence"/>
</dbReference>
<evidence type="ECO:0000313" key="1">
    <source>
        <dbReference type="EMBL" id="TKJ42024.1"/>
    </source>
</evidence>
<name>A0A532V489_UNCT6</name>